<dbReference type="HOGENOM" id="CLU_669095_0_0_1"/>
<dbReference type="PANTHER" id="PTHR33112">
    <property type="entry name" value="DOMAIN PROTEIN, PUTATIVE-RELATED"/>
    <property type="match status" value="1"/>
</dbReference>
<dbReference type="VEuPathDB" id="FungiDB:FOMG_19242"/>
<evidence type="ECO:0000313" key="1">
    <source>
        <dbReference type="EMBL" id="EXK24011.1"/>
    </source>
</evidence>
<accession>W9ZSG1</accession>
<organism evidence="1">
    <name type="scientific">Fusarium oxysporum f. sp. melonis 26406</name>
    <dbReference type="NCBI Taxonomy" id="1089452"/>
    <lineage>
        <taxon>Eukaryota</taxon>
        <taxon>Fungi</taxon>
        <taxon>Dikarya</taxon>
        <taxon>Ascomycota</taxon>
        <taxon>Pezizomycotina</taxon>
        <taxon>Sordariomycetes</taxon>
        <taxon>Hypocreomycetidae</taxon>
        <taxon>Hypocreales</taxon>
        <taxon>Nectriaceae</taxon>
        <taxon>Fusarium</taxon>
        <taxon>Fusarium oxysporum species complex</taxon>
    </lineage>
</organism>
<dbReference type="Proteomes" id="UP000030703">
    <property type="component" value="Unassembled WGS sequence"/>
</dbReference>
<dbReference type="AlphaFoldDB" id="W9ZSG1"/>
<reference evidence="1" key="1">
    <citation type="submission" date="2012-04" db="EMBL/GenBank/DDBJ databases">
        <title>The Genome Sequence of Fusarium oxysporum melonis.</title>
        <authorList>
            <consortium name="The Broad Institute Genome Sequencing Platform"/>
            <person name="Ma L.-J."/>
            <person name="Gale L.R."/>
            <person name="Schwartz D.C."/>
            <person name="Zhou S."/>
            <person name="Corby-Kistler H."/>
            <person name="Young S.K."/>
            <person name="Zeng Q."/>
            <person name="Gargeya S."/>
            <person name="Fitzgerald M."/>
            <person name="Haas B."/>
            <person name="Abouelleil A."/>
            <person name="Alvarado L."/>
            <person name="Arachchi H.M."/>
            <person name="Berlin A."/>
            <person name="Brown A."/>
            <person name="Chapman S.B."/>
            <person name="Chen Z."/>
            <person name="Dunbar C."/>
            <person name="Freedman E."/>
            <person name="Gearin G."/>
            <person name="Goldberg J."/>
            <person name="Griggs A."/>
            <person name="Gujja S."/>
            <person name="Heiman D."/>
            <person name="Howarth C."/>
            <person name="Larson L."/>
            <person name="Lui A."/>
            <person name="MacDonald P.J.P."/>
            <person name="Montmayeur A."/>
            <person name="Murphy C."/>
            <person name="Neiman D."/>
            <person name="Pearson M."/>
            <person name="Priest M."/>
            <person name="Roberts A."/>
            <person name="Saif S."/>
            <person name="Shea T."/>
            <person name="Shenoy N."/>
            <person name="Sisk P."/>
            <person name="Stolte C."/>
            <person name="Sykes S."/>
            <person name="Wortman J."/>
            <person name="Nusbaum C."/>
            <person name="Birren B."/>
        </authorList>
    </citation>
    <scope>NUCLEOTIDE SEQUENCE</scope>
    <source>
        <strain evidence="1">26406</strain>
    </source>
</reference>
<evidence type="ECO:0008006" key="2">
    <source>
        <dbReference type="Google" id="ProtNLM"/>
    </source>
</evidence>
<dbReference type="EMBL" id="KI980457">
    <property type="protein sequence ID" value="EXK24011.1"/>
    <property type="molecule type" value="Genomic_DNA"/>
</dbReference>
<protein>
    <recommendedName>
        <fullName evidence="2">Heterokaryon incompatibility domain-containing protein</fullName>
    </recommendedName>
</protein>
<reference evidence="1" key="2">
    <citation type="submission" date="2014-02" db="EMBL/GenBank/DDBJ databases">
        <title>Annotation of the Genome Sequence of Fusarium oxysporum f. sp. melonis 26406.</title>
        <authorList>
            <consortium name="The Broad Institute Genomics Platform"/>
            <person name="Ma L.-J."/>
            <person name="Corby-Kistler H."/>
            <person name="Broz K."/>
            <person name="Gale L.R."/>
            <person name="Jonkers W."/>
            <person name="O'Donnell K."/>
            <person name="Ploetz R."/>
            <person name="Steinberg C."/>
            <person name="Schwartz D.C."/>
            <person name="VanEtten H."/>
            <person name="Zhou S."/>
            <person name="Young S.K."/>
            <person name="Zeng Q."/>
            <person name="Gargeya S."/>
            <person name="Fitzgerald M."/>
            <person name="Abouelleil A."/>
            <person name="Alvarado L."/>
            <person name="Chapman S.B."/>
            <person name="Gainer-Dewar J."/>
            <person name="Goldberg J."/>
            <person name="Griggs A."/>
            <person name="Gujja S."/>
            <person name="Hansen M."/>
            <person name="Howarth C."/>
            <person name="Imamovic A."/>
            <person name="Ireland A."/>
            <person name="Larimer J."/>
            <person name="McCowan C."/>
            <person name="Murphy C."/>
            <person name="Pearson M."/>
            <person name="Poon T.W."/>
            <person name="Priest M."/>
            <person name="Roberts A."/>
            <person name="Saif S."/>
            <person name="Shea T."/>
            <person name="Sykes S."/>
            <person name="Wortman J."/>
            <person name="Nusbaum C."/>
            <person name="Birren B."/>
        </authorList>
    </citation>
    <scope>NUCLEOTIDE SEQUENCE</scope>
    <source>
        <strain evidence="1">26406</strain>
    </source>
</reference>
<sequence length="411" mass="47173">MQEDLLPNRKLMFTGNEMVWDCLARTICECGHECTFKVFGEPSHGIKYAVGLSNHSRWANGQEHFVNHISILRDWQTMVKEYSLRKLTKAEDKLAAISGLATMTRDATNAVTDGEGDRYHAGLWESRLLLDLTWRMPHGGTRPAKYRAPTWSWASIDGQIAGPLNGAPSNDSYMTHIASNAEVCEVLCRPEDELNPTGRLADGFMRLRGPVVRDLYRKKGSWRDPPQGRHWEGRVWLDCYDDGTRELERAIMSLCYNREEFGTRPVMILRSCTGRLGTTLVHLQTKLIRPLTKLVTDLWKRPFEDRDEEYACIQLITWNRNGEGKELTRLTRRLRIGQKKAPVSCFLVLQRRPGEDDVYTRVGMGFCTALQKCGDASSKPEREPLLFSYSKPTEWEFPLFRGCEERLIKIV</sequence>
<dbReference type="PANTHER" id="PTHR33112:SF9">
    <property type="entry name" value="HETEROKARYON INCOMPATIBILITY DOMAIN-CONTAINING PROTEIN"/>
    <property type="match status" value="1"/>
</dbReference>
<gene>
    <name evidence="1" type="ORF">FOMG_19242</name>
</gene>
<proteinExistence type="predicted"/>
<name>W9ZSG1_FUSOX</name>